<evidence type="ECO:0000313" key="1">
    <source>
        <dbReference type="EMBL" id="GBP68530.1"/>
    </source>
</evidence>
<organism evidence="1 2">
    <name type="scientific">Eumeta variegata</name>
    <name type="common">Bagworm moth</name>
    <name type="synonym">Eumeta japonica</name>
    <dbReference type="NCBI Taxonomy" id="151549"/>
    <lineage>
        <taxon>Eukaryota</taxon>
        <taxon>Metazoa</taxon>
        <taxon>Ecdysozoa</taxon>
        <taxon>Arthropoda</taxon>
        <taxon>Hexapoda</taxon>
        <taxon>Insecta</taxon>
        <taxon>Pterygota</taxon>
        <taxon>Neoptera</taxon>
        <taxon>Endopterygota</taxon>
        <taxon>Lepidoptera</taxon>
        <taxon>Glossata</taxon>
        <taxon>Ditrysia</taxon>
        <taxon>Tineoidea</taxon>
        <taxon>Psychidae</taxon>
        <taxon>Oiketicinae</taxon>
        <taxon>Eumeta</taxon>
    </lineage>
</organism>
<dbReference type="Proteomes" id="UP000299102">
    <property type="component" value="Unassembled WGS sequence"/>
</dbReference>
<dbReference type="EMBL" id="BGZK01001014">
    <property type="protein sequence ID" value="GBP68530.1"/>
    <property type="molecule type" value="Genomic_DNA"/>
</dbReference>
<sequence>MSVKQERYAKIVRYGNQYSLCLSFWKVGVARKGTVARNYASWRRKRPSIDPCADLYHDWTFVSDSSANLPNRRQKTEQKPIIRHKNPECLHVQNVSEIWGGNAKRKADTFVSPTPFLPVLFPISISVDPDLDDAGFARADALIAQKLLLLYDSAKR</sequence>
<proteinExistence type="predicted"/>
<gene>
    <name evidence="1" type="ORF">EVAR_55663_1</name>
</gene>
<reference evidence="1 2" key="1">
    <citation type="journal article" date="2019" name="Commun. Biol.">
        <title>The bagworm genome reveals a unique fibroin gene that provides high tensile strength.</title>
        <authorList>
            <person name="Kono N."/>
            <person name="Nakamura H."/>
            <person name="Ohtoshi R."/>
            <person name="Tomita M."/>
            <person name="Numata K."/>
            <person name="Arakawa K."/>
        </authorList>
    </citation>
    <scope>NUCLEOTIDE SEQUENCE [LARGE SCALE GENOMIC DNA]</scope>
</reference>
<evidence type="ECO:0000313" key="2">
    <source>
        <dbReference type="Proteomes" id="UP000299102"/>
    </source>
</evidence>
<dbReference type="AlphaFoldDB" id="A0A4C1XZ78"/>
<comment type="caution">
    <text evidence="1">The sequence shown here is derived from an EMBL/GenBank/DDBJ whole genome shotgun (WGS) entry which is preliminary data.</text>
</comment>
<name>A0A4C1XZ78_EUMVA</name>
<accession>A0A4C1XZ78</accession>
<keyword evidence="2" id="KW-1185">Reference proteome</keyword>
<protein>
    <submittedName>
        <fullName evidence="1">Uncharacterized protein</fullName>
    </submittedName>
</protein>